<reference evidence="3" key="2">
    <citation type="submission" date="2015-04" db="EMBL/GenBank/DDBJ databases">
        <title>Complete genome sequence of Salinicoccus halodurans strain H3B36, isolated from the Qaidam basin of China.</title>
        <authorList>
            <person name="Ma Y."/>
            <person name="Jiang K."/>
            <person name="Xue Y."/>
        </authorList>
    </citation>
    <scope>NUCLEOTIDE SEQUENCE [LARGE SCALE GENOMIC DNA]</scope>
    <source>
        <strain evidence="3">H3B36</strain>
    </source>
</reference>
<organism evidence="2 3">
    <name type="scientific">Salinicoccus halodurans</name>
    <dbReference type="NCBI Taxonomy" id="407035"/>
    <lineage>
        <taxon>Bacteria</taxon>
        <taxon>Bacillati</taxon>
        <taxon>Bacillota</taxon>
        <taxon>Bacilli</taxon>
        <taxon>Bacillales</taxon>
        <taxon>Staphylococcaceae</taxon>
        <taxon>Salinicoccus</taxon>
    </lineage>
</organism>
<keyword evidence="3" id="KW-1185">Reference proteome</keyword>
<comment type="similarity">
    <text evidence="1">Belongs to the enoyl-CoA hydratase/isomerase family.</text>
</comment>
<dbReference type="Gene3D" id="1.10.12.10">
    <property type="entry name" value="Lyase 2-enoyl-coa Hydratase, Chain A, domain 2"/>
    <property type="match status" value="1"/>
</dbReference>
<dbReference type="EMBL" id="CP011366">
    <property type="protein sequence ID" value="AKG74290.1"/>
    <property type="molecule type" value="Genomic_DNA"/>
</dbReference>
<dbReference type="SUPFAM" id="SSF52096">
    <property type="entry name" value="ClpP/crotonase"/>
    <property type="match status" value="1"/>
</dbReference>
<name>A0ABN4G1C0_9STAP</name>
<sequence>MDNAADLIERLSLQPQVSLHTAKTAINDSLDYNDADGLRMEQLHYLKTLIKYDGLEALNGFKKKRKPEFRDE</sequence>
<accession>A0ABN4G1C0</accession>
<evidence type="ECO:0000313" key="2">
    <source>
        <dbReference type="EMBL" id="AKG74290.1"/>
    </source>
</evidence>
<proteinExistence type="inferred from homology"/>
<gene>
    <name evidence="2" type="ORF">AAT16_08630</name>
</gene>
<protein>
    <recommendedName>
        <fullName evidence="4">Enoyl-CoA hydratase</fullName>
    </recommendedName>
</protein>
<reference evidence="2 3" key="1">
    <citation type="journal article" date="2015" name="Int. J. Syst. Evol. Microbiol.">
        <title>Complete genome sequence of Salinicoccus halodurans H3B36, isolated from the Qaidam Basin in China.</title>
        <authorList>
            <person name="Jiang K."/>
            <person name="Xue Y."/>
            <person name="Ma Y."/>
        </authorList>
    </citation>
    <scope>NUCLEOTIDE SEQUENCE [LARGE SCALE GENOMIC DNA]</scope>
    <source>
        <strain evidence="2 3">H3B36</strain>
    </source>
</reference>
<evidence type="ECO:0000256" key="1">
    <source>
        <dbReference type="ARBA" id="ARBA00005254"/>
    </source>
</evidence>
<dbReference type="RefSeq" id="WP_046790472.1">
    <property type="nucleotide sequence ID" value="NZ_CP011366.1"/>
</dbReference>
<dbReference type="Proteomes" id="UP000034029">
    <property type="component" value="Chromosome"/>
</dbReference>
<evidence type="ECO:0008006" key="4">
    <source>
        <dbReference type="Google" id="ProtNLM"/>
    </source>
</evidence>
<evidence type="ECO:0000313" key="3">
    <source>
        <dbReference type="Proteomes" id="UP000034029"/>
    </source>
</evidence>
<dbReference type="InterPro" id="IPR014748">
    <property type="entry name" value="Enoyl-CoA_hydra_C"/>
</dbReference>
<dbReference type="InterPro" id="IPR029045">
    <property type="entry name" value="ClpP/crotonase-like_dom_sf"/>
</dbReference>